<reference evidence="3" key="1">
    <citation type="journal article" date="2023" name="Science">
        <title>Genome structures resolve the early diversification of teleost fishes.</title>
        <authorList>
            <person name="Parey E."/>
            <person name="Louis A."/>
            <person name="Montfort J."/>
            <person name="Bouchez O."/>
            <person name="Roques C."/>
            <person name="Iampietro C."/>
            <person name="Lluch J."/>
            <person name="Castinel A."/>
            <person name="Donnadieu C."/>
            <person name="Desvignes T."/>
            <person name="Floi Bucao C."/>
            <person name="Jouanno E."/>
            <person name="Wen M."/>
            <person name="Mejri S."/>
            <person name="Dirks R."/>
            <person name="Jansen H."/>
            <person name="Henkel C."/>
            <person name="Chen W.J."/>
            <person name="Zahm M."/>
            <person name="Cabau C."/>
            <person name="Klopp C."/>
            <person name="Thompson A.W."/>
            <person name="Robinson-Rechavi M."/>
            <person name="Braasch I."/>
            <person name="Lecointre G."/>
            <person name="Bobe J."/>
            <person name="Postlethwait J.H."/>
            <person name="Berthelot C."/>
            <person name="Roest Crollius H."/>
            <person name="Guiguen Y."/>
        </authorList>
    </citation>
    <scope>NUCLEOTIDE SEQUENCE</scope>
    <source>
        <strain evidence="3">WJC10195</strain>
    </source>
</reference>
<name>A0A9Q1EPM1_SYNKA</name>
<dbReference type="GO" id="GO:0003676">
    <property type="term" value="F:nucleic acid binding"/>
    <property type="evidence" value="ECO:0007669"/>
    <property type="project" value="InterPro"/>
</dbReference>
<dbReference type="PROSITE" id="PS50994">
    <property type="entry name" value="INTEGRASE"/>
    <property type="match status" value="1"/>
</dbReference>
<dbReference type="InterPro" id="IPR001584">
    <property type="entry name" value="Integrase_cat-core"/>
</dbReference>
<dbReference type="GO" id="GO:0015074">
    <property type="term" value="P:DNA integration"/>
    <property type="evidence" value="ECO:0007669"/>
    <property type="project" value="InterPro"/>
</dbReference>
<feature type="region of interest" description="Disordered" evidence="1">
    <location>
        <begin position="108"/>
        <end position="133"/>
    </location>
</feature>
<dbReference type="InterPro" id="IPR050951">
    <property type="entry name" value="Retrovirus_Pol_polyprotein"/>
</dbReference>
<comment type="caution">
    <text evidence="3">The sequence shown here is derived from an EMBL/GenBank/DDBJ whole genome shotgun (WGS) entry which is preliminary data.</text>
</comment>
<dbReference type="SUPFAM" id="SSF53098">
    <property type="entry name" value="Ribonuclease H-like"/>
    <property type="match status" value="1"/>
</dbReference>
<sequence>MEESHEHKSDEYVRLVAVNATPNALTTREVEEASAGDEELREVRKAIEENGIQHVKTTPKRAQANGEVERQNASLMKRIRIAQAEGLDWKRELRKYATVYRAIDRSATGRSPAELLSGRKMRGKLPDLNHSME</sequence>
<proteinExistence type="predicted"/>
<protein>
    <recommendedName>
        <fullName evidence="2">Integrase catalytic domain-containing protein</fullName>
    </recommendedName>
</protein>
<dbReference type="PANTHER" id="PTHR37984">
    <property type="entry name" value="PROTEIN CBG26694"/>
    <property type="match status" value="1"/>
</dbReference>
<evidence type="ECO:0000259" key="2">
    <source>
        <dbReference type="PROSITE" id="PS50994"/>
    </source>
</evidence>
<feature type="compositionally biased region" description="Basic and acidic residues" evidence="1">
    <location>
        <begin position="124"/>
        <end position="133"/>
    </location>
</feature>
<accession>A0A9Q1EPM1</accession>
<dbReference type="AlphaFoldDB" id="A0A9Q1EPM1"/>
<dbReference type="EMBL" id="JAINUF010000014">
    <property type="protein sequence ID" value="KAJ8342657.1"/>
    <property type="molecule type" value="Genomic_DNA"/>
</dbReference>
<evidence type="ECO:0000256" key="1">
    <source>
        <dbReference type="SAM" id="MobiDB-lite"/>
    </source>
</evidence>
<dbReference type="Proteomes" id="UP001152622">
    <property type="component" value="Chromosome 14"/>
</dbReference>
<dbReference type="OrthoDB" id="6287653at2759"/>
<evidence type="ECO:0000313" key="3">
    <source>
        <dbReference type="EMBL" id="KAJ8342657.1"/>
    </source>
</evidence>
<dbReference type="InterPro" id="IPR036397">
    <property type="entry name" value="RNaseH_sf"/>
</dbReference>
<feature type="domain" description="Integrase catalytic" evidence="2">
    <location>
        <begin position="1"/>
        <end position="120"/>
    </location>
</feature>
<evidence type="ECO:0000313" key="4">
    <source>
        <dbReference type="Proteomes" id="UP001152622"/>
    </source>
</evidence>
<dbReference type="PANTHER" id="PTHR37984:SF11">
    <property type="entry name" value="INTEGRASE CATALYTIC DOMAIN-CONTAINING PROTEIN"/>
    <property type="match status" value="1"/>
</dbReference>
<dbReference type="InterPro" id="IPR012337">
    <property type="entry name" value="RNaseH-like_sf"/>
</dbReference>
<organism evidence="3 4">
    <name type="scientific">Synaphobranchus kaupii</name>
    <name type="common">Kaup's arrowtooth eel</name>
    <dbReference type="NCBI Taxonomy" id="118154"/>
    <lineage>
        <taxon>Eukaryota</taxon>
        <taxon>Metazoa</taxon>
        <taxon>Chordata</taxon>
        <taxon>Craniata</taxon>
        <taxon>Vertebrata</taxon>
        <taxon>Euteleostomi</taxon>
        <taxon>Actinopterygii</taxon>
        <taxon>Neopterygii</taxon>
        <taxon>Teleostei</taxon>
        <taxon>Anguilliformes</taxon>
        <taxon>Synaphobranchidae</taxon>
        <taxon>Synaphobranchus</taxon>
    </lineage>
</organism>
<dbReference type="Gene3D" id="3.30.420.10">
    <property type="entry name" value="Ribonuclease H-like superfamily/Ribonuclease H"/>
    <property type="match status" value="1"/>
</dbReference>
<keyword evidence="4" id="KW-1185">Reference proteome</keyword>
<gene>
    <name evidence="3" type="ORF">SKAU_G00325850</name>
</gene>